<gene>
    <name evidence="6" type="ORF">NX02_16985</name>
</gene>
<organism evidence="6 7">
    <name type="scientific">Sphingomonas sanxanigenens DSM 19645 = NX02</name>
    <dbReference type="NCBI Taxonomy" id="1123269"/>
    <lineage>
        <taxon>Bacteria</taxon>
        <taxon>Pseudomonadati</taxon>
        <taxon>Pseudomonadota</taxon>
        <taxon>Alphaproteobacteria</taxon>
        <taxon>Sphingomonadales</taxon>
        <taxon>Sphingomonadaceae</taxon>
        <taxon>Sphingomonas</taxon>
    </lineage>
</organism>
<feature type="transmembrane region" description="Helical" evidence="4">
    <location>
        <begin position="125"/>
        <end position="145"/>
    </location>
</feature>
<evidence type="ECO:0000256" key="4">
    <source>
        <dbReference type="SAM" id="Phobius"/>
    </source>
</evidence>
<dbReference type="Proteomes" id="UP000018851">
    <property type="component" value="Chromosome"/>
</dbReference>
<evidence type="ECO:0000313" key="6">
    <source>
        <dbReference type="EMBL" id="AHE55075.1"/>
    </source>
</evidence>
<name>W0AHG3_9SPHN</name>
<feature type="transmembrane region" description="Helical" evidence="4">
    <location>
        <begin position="308"/>
        <end position="327"/>
    </location>
</feature>
<feature type="transmembrane region" description="Helical" evidence="4">
    <location>
        <begin position="333"/>
        <end position="355"/>
    </location>
</feature>
<proteinExistence type="predicted"/>
<dbReference type="SUPFAM" id="SSF103473">
    <property type="entry name" value="MFS general substrate transporter"/>
    <property type="match status" value="1"/>
</dbReference>
<dbReference type="STRING" id="1123269.NX02_16985"/>
<keyword evidence="2 4" id="KW-1133">Transmembrane helix</keyword>
<evidence type="ECO:0000256" key="1">
    <source>
        <dbReference type="ARBA" id="ARBA00022692"/>
    </source>
</evidence>
<feature type="transmembrane region" description="Helical" evidence="4">
    <location>
        <begin position="244"/>
        <end position="267"/>
    </location>
</feature>
<keyword evidence="7" id="KW-1185">Reference proteome</keyword>
<dbReference type="HOGENOM" id="CLU_001265_59_9_5"/>
<dbReference type="InterPro" id="IPR020846">
    <property type="entry name" value="MFS_dom"/>
</dbReference>
<evidence type="ECO:0000313" key="7">
    <source>
        <dbReference type="Proteomes" id="UP000018851"/>
    </source>
</evidence>
<dbReference type="InterPro" id="IPR036259">
    <property type="entry name" value="MFS_trans_sf"/>
</dbReference>
<dbReference type="PANTHER" id="PTHR11360:SF290">
    <property type="entry name" value="MONOCARBOXYLATE MFS PERMEASE"/>
    <property type="match status" value="1"/>
</dbReference>
<protein>
    <recommendedName>
        <fullName evidence="5">Major facilitator superfamily (MFS) profile domain-containing protein</fullName>
    </recommendedName>
</protein>
<sequence>MSIATRSAGGWAARLTAAPDAAGTTHLGRWAIAVLFSFSALFFFGFAATFSALGVTLPSMVTELGWSWTQAGLGFTLLGVSCAASSFVPARLIRRFGVRAPLLLGTVVLAGGLLCLSRAQGLTPFFAGTILCGIGYQMLALIPGTHVLSAMFSRRSLVFGIYFTSGSLGGVAGPWIVLSIMSGFDGNWRMVWMVLAACIVVVGLLCTLIVGRGSDTHAQAAAAKPAAAAEEGWAVREALRAPQFWLIFGAYLAQLLVLSCVASMSVAHLTQLAITPAVAAGMLSLEAAVQVGARLLGGAIGEVVNRKLLLLVGLACTTIGVWTLSIATTPALLLTYAVLTGVGVGLTALSSTLLLLEYFGKKHNLELFSIICTLVAISSFNSLAGGAIRDATGSFALAFQLFGCVPALVFLATLITPRPRRKEALP</sequence>
<feature type="transmembrane region" description="Helical" evidence="4">
    <location>
        <begin position="100"/>
        <end position="119"/>
    </location>
</feature>
<reference evidence="6 7" key="1">
    <citation type="submission" date="2013-07" db="EMBL/GenBank/DDBJ databases">
        <title>Completed genome of Sphingomonas sanxanigenens NX02.</title>
        <authorList>
            <person name="Ma T."/>
            <person name="Huang H."/>
            <person name="Wu M."/>
            <person name="Li X."/>
            <person name="Li G."/>
        </authorList>
    </citation>
    <scope>NUCLEOTIDE SEQUENCE [LARGE SCALE GENOMIC DNA]</scope>
    <source>
        <strain evidence="6 7">NX02</strain>
    </source>
</reference>
<keyword evidence="3 4" id="KW-0472">Membrane</keyword>
<dbReference type="PANTHER" id="PTHR11360">
    <property type="entry name" value="MONOCARBOXYLATE TRANSPORTER"/>
    <property type="match status" value="1"/>
</dbReference>
<dbReference type="PATRIC" id="fig|1123269.5.peg.3322"/>
<feature type="transmembrane region" description="Helical" evidence="4">
    <location>
        <begin position="273"/>
        <end position="296"/>
    </location>
</feature>
<dbReference type="RefSeq" id="WP_025293262.1">
    <property type="nucleotide sequence ID" value="NZ_CP006644.1"/>
</dbReference>
<feature type="transmembrane region" description="Helical" evidence="4">
    <location>
        <begin position="190"/>
        <end position="210"/>
    </location>
</feature>
<dbReference type="eggNOG" id="COG2807">
    <property type="taxonomic scope" value="Bacteria"/>
</dbReference>
<feature type="transmembrane region" description="Helical" evidence="4">
    <location>
        <begin position="367"/>
        <end position="388"/>
    </location>
</feature>
<feature type="transmembrane region" description="Helical" evidence="4">
    <location>
        <begin position="65"/>
        <end position="88"/>
    </location>
</feature>
<dbReference type="Gene3D" id="1.20.1250.20">
    <property type="entry name" value="MFS general substrate transporter like domains"/>
    <property type="match status" value="2"/>
</dbReference>
<feature type="transmembrane region" description="Helical" evidence="4">
    <location>
        <begin position="30"/>
        <end position="53"/>
    </location>
</feature>
<dbReference type="OrthoDB" id="7626798at2"/>
<evidence type="ECO:0000259" key="5">
    <source>
        <dbReference type="PROSITE" id="PS50850"/>
    </source>
</evidence>
<dbReference type="GO" id="GO:0022857">
    <property type="term" value="F:transmembrane transporter activity"/>
    <property type="evidence" value="ECO:0007669"/>
    <property type="project" value="InterPro"/>
</dbReference>
<dbReference type="AlphaFoldDB" id="W0AHG3"/>
<evidence type="ECO:0000256" key="2">
    <source>
        <dbReference type="ARBA" id="ARBA00022989"/>
    </source>
</evidence>
<dbReference type="InterPro" id="IPR011701">
    <property type="entry name" value="MFS"/>
</dbReference>
<keyword evidence="1 4" id="KW-0812">Transmembrane</keyword>
<dbReference type="InterPro" id="IPR050327">
    <property type="entry name" value="Proton-linked_MCT"/>
</dbReference>
<dbReference type="PROSITE" id="PS50850">
    <property type="entry name" value="MFS"/>
    <property type="match status" value="1"/>
</dbReference>
<dbReference type="EMBL" id="CP006644">
    <property type="protein sequence ID" value="AHE55075.1"/>
    <property type="molecule type" value="Genomic_DNA"/>
</dbReference>
<dbReference type="KEGG" id="ssan:NX02_16985"/>
<feature type="transmembrane region" description="Helical" evidence="4">
    <location>
        <begin position="394"/>
        <end position="415"/>
    </location>
</feature>
<feature type="domain" description="Major facilitator superfamily (MFS) profile" evidence="5">
    <location>
        <begin position="33"/>
        <end position="421"/>
    </location>
</feature>
<dbReference type="Pfam" id="PF07690">
    <property type="entry name" value="MFS_1"/>
    <property type="match status" value="2"/>
</dbReference>
<feature type="transmembrane region" description="Helical" evidence="4">
    <location>
        <begin position="157"/>
        <end position="178"/>
    </location>
</feature>
<evidence type="ECO:0000256" key="3">
    <source>
        <dbReference type="ARBA" id="ARBA00023136"/>
    </source>
</evidence>
<accession>W0AHG3</accession>